<dbReference type="HOGENOM" id="CLU_782133_0_0_2"/>
<proteinExistence type="predicted"/>
<dbReference type="KEGG" id="mcj:MCON_1085"/>
<organism evidence="1 2">
    <name type="scientific">Methanothrix soehngenii (strain ATCC 5969 / DSM 3671 / JCM 10134 / NBRC 103675 / OCM 69 / GP-6)</name>
    <name type="common">Methanosaeta concilii</name>
    <dbReference type="NCBI Taxonomy" id="990316"/>
    <lineage>
        <taxon>Archaea</taxon>
        <taxon>Methanobacteriati</taxon>
        <taxon>Methanobacteriota</taxon>
        <taxon>Stenosarchaea group</taxon>
        <taxon>Methanomicrobia</taxon>
        <taxon>Methanotrichales</taxon>
        <taxon>Methanotrichaceae</taxon>
        <taxon>Methanothrix</taxon>
    </lineage>
</organism>
<name>F4BZK3_METSG</name>
<accession>F4BZK3</accession>
<protein>
    <submittedName>
        <fullName evidence="1">Uncharacterized protein</fullName>
    </submittedName>
</protein>
<dbReference type="STRING" id="990316.MCON_1085"/>
<evidence type="ECO:0000313" key="2">
    <source>
        <dbReference type="Proteomes" id="UP000007807"/>
    </source>
</evidence>
<sequence length="354" mass="38393">MLLISSLGMNCTATNESQLDRASVGTASMDNATAGAEIVDYVQMNISSQESSENAEAFWSLEGYDRIQLPRIGRLLQENQTSQDLLLPEELAVYSRGMPIQGRIEFSREQVPFQIPSESGINICIAPLSLAGYLAGDLGNVQLSEEAICTEAVVMDSAENDGAAKKANLSFSIASDRTAERRSGFYSLYALDGNRSSIAPAQAFIFTEGEAVLQMEDSIPSENEFIKINLSTGTEDNRSKIFAAAIMPRKEYDNATMRLVANESKTWPVVALSIGSRSTEIEVNPATAQDQLMSMISLLPDNGAISLQEATLSAVDLIFQTDGSWEKGEYVIVCAIYSPEVGLQGLKQKIVEVI</sequence>
<reference evidence="1 2" key="1">
    <citation type="journal article" date="2011" name="J. Bacteriol.">
        <title>Complete genome sequence of Methanosaeta concilii, a specialist in aceticlastic methanogenesis.</title>
        <authorList>
            <person name="Barber R.D."/>
            <person name="Zhang L."/>
            <person name="Harnack M."/>
            <person name="Olson M.V."/>
            <person name="Kaul R."/>
            <person name="Ingram-Smith C."/>
            <person name="Smith K.S."/>
        </authorList>
    </citation>
    <scope>NUCLEOTIDE SEQUENCE [LARGE SCALE GENOMIC DNA]</scope>
    <source>
        <strain evidence="2">ATCC 5969 / DSM 3671 / JCM 10134 / NBRC 103675 / OCM 69 / GP-6</strain>
    </source>
</reference>
<gene>
    <name evidence="1" type="ordered locus">MCON_1085</name>
</gene>
<dbReference type="EMBL" id="CP002565">
    <property type="protein sequence ID" value="AEB67823.1"/>
    <property type="molecule type" value="Genomic_DNA"/>
</dbReference>
<keyword evidence="2" id="KW-1185">Reference proteome</keyword>
<evidence type="ECO:0000313" key="1">
    <source>
        <dbReference type="EMBL" id="AEB67823.1"/>
    </source>
</evidence>
<dbReference type="InParanoid" id="F4BZK3"/>
<dbReference type="Proteomes" id="UP000007807">
    <property type="component" value="Chromosome"/>
</dbReference>
<dbReference type="AlphaFoldDB" id="F4BZK3"/>